<keyword evidence="8" id="KW-1185">Reference proteome</keyword>
<comment type="similarity">
    <text evidence="2 5">Belongs to the carotenoid/retinoid oxidoreductase family.</text>
</comment>
<proteinExistence type="inferred from homology"/>
<dbReference type="InterPro" id="IPR008150">
    <property type="entry name" value="Phytoene_DH_bac_CS"/>
</dbReference>
<evidence type="ECO:0000256" key="4">
    <source>
        <dbReference type="ARBA" id="ARBA00023002"/>
    </source>
</evidence>
<dbReference type="RefSeq" id="WP_145078412.1">
    <property type="nucleotide sequence ID" value="NZ_CP036298.1"/>
</dbReference>
<sequence>MPSPPHVVIVGAGPGGLASALQLAHAGTRVTILEKQAWVGGRTATFTQAGFKFDIGPTFFLYPRVLQEIFASVGLDLEAEIPMQRLDPQYRISFGGKERLDATPDIAAMEAQIAKISPADQGAFERYLTDNRQKLKYFRPILESPFNSWRDLLSKDLLNAARYLKPWRSLGRELESYFVDPRLAIAFSFQSKYLGMSPFKCPSLFSILSYLEYEHGVFHPRGGCGQVSQRMGELARERGVEIRLDEAVTGFQFSGRRPTEVITDRGRYPADAVVINADFAQAMQTLVPDSLRRRWTDRRISRKKFSCSTFMLYLGIRGQYDNLPHHTIHLADDYGRNLRQIETDFQLPDAPSFYIQNASVTDDTLAPAGHSGLYVLVPVPHMHQNVQWDAATIAKFRELTLDQLAREGLSDVRERIVTERIITPQIWEEDFGLYRGATFNLAHNLRQMLHLRPHNRFEDLENVYLTGGGTHPGSGLPVIYESSRITCRQLLPQLGLGEASR</sequence>
<dbReference type="SUPFAM" id="SSF51905">
    <property type="entry name" value="FAD/NAD(P)-binding domain"/>
    <property type="match status" value="1"/>
</dbReference>
<evidence type="ECO:0000256" key="2">
    <source>
        <dbReference type="ARBA" id="ARBA00006046"/>
    </source>
</evidence>
<dbReference type="EMBL" id="CP036298">
    <property type="protein sequence ID" value="QDV24597.1"/>
    <property type="molecule type" value="Genomic_DNA"/>
</dbReference>
<dbReference type="GO" id="GO:0016627">
    <property type="term" value="F:oxidoreductase activity, acting on the CH-CH group of donors"/>
    <property type="evidence" value="ECO:0007669"/>
    <property type="project" value="UniProtKB-ARBA"/>
</dbReference>
<evidence type="ECO:0000256" key="5">
    <source>
        <dbReference type="RuleBase" id="RU362075"/>
    </source>
</evidence>
<dbReference type="EC" id="1.3.99.26" evidence="7"/>
<gene>
    <name evidence="7" type="primary">carC</name>
    <name evidence="7" type="ORF">Q31a_29170</name>
</gene>
<dbReference type="InterPro" id="IPR036188">
    <property type="entry name" value="FAD/NAD-bd_sf"/>
</dbReference>
<dbReference type="PANTHER" id="PTHR43734:SF1">
    <property type="entry name" value="PHYTOENE DESATURASE"/>
    <property type="match status" value="1"/>
</dbReference>
<dbReference type="InterPro" id="IPR002937">
    <property type="entry name" value="Amino_oxidase"/>
</dbReference>
<dbReference type="PANTHER" id="PTHR43734">
    <property type="entry name" value="PHYTOENE DESATURASE"/>
    <property type="match status" value="1"/>
</dbReference>
<evidence type="ECO:0000256" key="1">
    <source>
        <dbReference type="ARBA" id="ARBA00004829"/>
    </source>
</evidence>
<dbReference type="Gene3D" id="3.50.50.60">
    <property type="entry name" value="FAD/NAD(P)-binding domain"/>
    <property type="match status" value="2"/>
</dbReference>
<reference evidence="7 8" key="1">
    <citation type="submission" date="2019-02" db="EMBL/GenBank/DDBJ databases">
        <title>Deep-cultivation of Planctomycetes and their phenomic and genomic characterization uncovers novel biology.</title>
        <authorList>
            <person name="Wiegand S."/>
            <person name="Jogler M."/>
            <person name="Boedeker C."/>
            <person name="Pinto D."/>
            <person name="Vollmers J."/>
            <person name="Rivas-Marin E."/>
            <person name="Kohn T."/>
            <person name="Peeters S.H."/>
            <person name="Heuer A."/>
            <person name="Rast P."/>
            <person name="Oberbeckmann S."/>
            <person name="Bunk B."/>
            <person name="Jeske O."/>
            <person name="Meyerdierks A."/>
            <person name="Storesund J.E."/>
            <person name="Kallscheuer N."/>
            <person name="Luecker S."/>
            <person name="Lage O.M."/>
            <person name="Pohl T."/>
            <person name="Merkel B.J."/>
            <person name="Hornburger P."/>
            <person name="Mueller R.-W."/>
            <person name="Bruemmer F."/>
            <person name="Labrenz M."/>
            <person name="Spormann A.M."/>
            <person name="Op den Camp H."/>
            <person name="Overmann J."/>
            <person name="Amann R."/>
            <person name="Jetten M.S.M."/>
            <person name="Mascher T."/>
            <person name="Medema M.H."/>
            <person name="Devos D.P."/>
            <person name="Kaster A.-K."/>
            <person name="Ovreas L."/>
            <person name="Rohde M."/>
            <person name="Galperin M.Y."/>
            <person name="Jogler C."/>
        </authorList>
    </citation>
    <scope>NUCLEOTIDE SEQUENCE [LARGE SCALE GENOMIC DNA]</scope>
    <source>
        <strain evidence="7 8">Q31a</strain>
    </source>
</reference>
<dbReference type="Proteomes" id="UP000318017">
    <property type="component" value="Chromosome"/>
</dbReference>
<protein>
    <submittedName>
        <fullName evidence="7">All-trans-zeta-carotene desaturase</fullName>
        <ecNumber evidence="7">1.3.99.26</ecNumber>
    </submittedName>
</protein>
<dbReference type="KEGG" id="ahel:Q31a_29170"/>
<evidence type="ECO:0000256" key="3">
    <source>
        <dbReference type="ARBA" id="ARBA00022746"/>
    </source>
</evidence>
<evidence type="ECO:0000259" key="6">
    <source>
        <dbReference type="Pfam" id="PF01593"/>
    </source>
</evidence>
<evidence type="ECO:0000313" key="8">
    <source>
        <dbReference type="Proteomes" id="UP000318017"/>
    </source>
</evidence>
<keyword evidence="3 5" id="KW-0125">Carotenoid biosynthesis</keyword>
<dbReference type="AlphaFoldDB" id="A0A518G7M8"/>
<organism evidence="7 8">
    <name type="scientific">Aureliella helgolandensis</name>
    <dbReference type="NCBI Taxonomy" id="2527968"/>
    <lineage>
        <taxon>Bacteria</taxon>
        <taxon>Pseudomonadati</taxon>
        <taxon>Planctomycetota</taxon>
        <taxon>Planctomycetia</taxon>
        <taxon>Pirellulales</taxon>
        <taxon>Pirellulaceae</taxon>
        <taxon>Aureliella</taxon>
    </lineage>
</organism>
<accession>A0A518G7M8</accession>
<dbReference type="PRINTS" id="PR00419">
    <property type="entry name" value="ADXRDTASE"/>
</dbReference>
<dbReference type="OrthoDB" id="9814556at2"/>
<keyword evidence="4 5" id="KW-0560">Oxidoreductase</keyword>
<comment type="pathway">
    <text evidence="1 5">Carotenoid biosynthesis.</text>
</comment>
<dbReference type="GO" id="GO:0016117">
    <property type="term" value="P:carotenoid biosynthetic process"/>
    <property type="evidence" value="ECO:0007669"/>
    <property type="project" value="UniProtKB-KW"/>
</dbReference>
<feature type="domain" description="Amine oxidase" evidence="6">
    <location>
        <begin position="15"/>
        <end position="491"/>
    </location>
</feature>
<dbReference type="NCBIfam" id="TIGR02734">
    <property type="entry name" value="crtI_fam"/>
    <property type="match status" value="1"/>
</dbReference>
<evidence type="ECO:0000313" key="7">
    <source>
        <dbReference type="EMBL" id="QDV24597.1"/>
    </source>
</evidence>
<dbReference type="Pfam" id="PF01593">
    <property type="entry name" value="Amino_oxidase"/>
    <property type="match status" value="1"/>
</dbReference>
<name>A0A518G7M8_9BACT</name>
<dbReference type="PROSITE" id="PS00982">
    <property type="entry name" value="PHYTOENE_DH"/>
    <property type="match status" value="1"/>
</dbReference>
<dbReference type="InterPro" id="IPR014105">
    <property type="entry name" value="Carotenoid/retinoid_OxRdtase"/>
</dbReference>